<dbReference type="InterPro" id="IPR023582">
    <property type="entry name" value="Impact"/>
</dbReference>
<proteinExistence type="inferred from homology"/>
<dbReference type="RefSeq" id="WP_006288650.1">
    <property type="nucleotide sequence ID" value="NZ_AP012333.1"/>
</dbReference>
<dbReference type="Gene3D" id="3.30.230.30">
    <property type="entry name" value="Impact, N-terminal domain"/>
    <property type="match status" value="1"/>
</dbReference>
<evidence type="ECO:0000259" key="3">
    <source>
        <dbReference type="Pfam" id="PF09186"/>
    </source>
</evidence>
<dbReference type="InterPro" id="IPR036956">
    <property type="entry name" value="Impact_N_sf"/>
</dbReference>
<dbReference type="GO" id="GO:0005737">
    <property type="term" value="C:cytoplasm"/>
    <property type="evidence" value="ECO:0007669"/>
    <property type="project" value="TreeGrafter"/>
</dbReference>
<dbReference type="HOGENOM" id="CLU_083552_1_1_11"/>
<protein>
    <submittedName>
        <fullName evidence="4">Putative YigZ family protein</fullName>
    </submittedName>
</protein>
<organism evidence="4 5">
    <name type="scientific">Parascardovia denticolens DSM 10105 = JCM 12538</name>
    <dbReference type="NCBI Taxonomy" id="864564"/>
    <lineage>
        <taxon>Bacteria</taxon>
        <taxon>Bacillati</taxon>
        <taxon>Actinomycetota</taxon>
        <taxon>Actinomycetes</taxon>
        <taxon>Bifidobacteriales</taxon>
        <taxon>Bifidobacteriaceae</taxon>
        <taxon>Parascardovia</taxon>
    </lineage>
</organism>
<feature type="domain" description="Impact N-terminal" evidence="2">
    <location>
        <begin position="19"/>
        <end position="126"/>
    </location>
</feature>
<evidence type="ECO:0000256" key="1">
    <source>
        <dbReference type="ARBA" id="ARBA00007665"/>
    </source>
</evidence>
<comment type="similarity">
    <text evidence="1">Belongs to the IMPACT family.</text>
</comment>
<dbReference type="InterPro" id="IPR015269">
    <property type="entry name" value="UPF0029_Impact_C"/>
</dbReference>
<evidence type="ECO:0000313" key="5">
    <source>
        <dbReference type="Proteomes" id="UP000004946"/>
    </source>
</evidence>
<reference evidence="4 5" key="1">
    <citation type="submission" date="2010-12" db="EMBL/GenBank/DDBJ databases">
        <authorList>
            <person name="Muzny D."/>
            <person name="Qin X."/>
            <person name="Buhay C."/>
            <person name="Dugan-Rocha S."/>
            <person name="Ding Y."/>
            <person name="Chen G."/>
            <person name="Hawes A."/>
            <person name="Holder M."/>
            <person name="Jhangiani S."/>
            <person name="Johnson A."/>
            <person name="Khan Z."/>
            <person name="Li Z."/>
            <person name="Liu W."/>
            <person name="Liu X."/>
            <person name="Perez L."/>
            <person name="Shen H."/>
            <person name="Wang Q."/>
            <person name="Watt J."/>
            <person name="Xi L."/>
            <person name="Xin Y."/>
            <person name="Zhou J."/>
            <person name="Deng J."/>
            <person name="Jiang H."/>
            <person name="Liu Y."/>
            <person name="Qu J."/>
            <person name="Song X.-Z."/>
            <person name="Zhang L."/>
            <person name="Villasana D."/>
            <person name="Johnson A."/>
            <person name="Liu J."/>
            <person name="Liyanage D."/>
            <person name="Lorensuhewa L."/>
            <person name="Robinson T."/>
            <person name="Song A."/>
            <person name="Song B.-B."/>
            <person name="Dinh H."/>
            <person name="Thornton R."/>
            <person name="Coyle M."/>
            <person name="Francisco L."/>
            <person name="Jackson L."/>
            <person name="Javaid M."/>
            <person name="Korchina V."/>
            <person name="Kovar C."/>
            <person name="Mata R."/>
            <person name="Mathew T."/>
            <person name="Ngo R."/>
            <person name="Nguyen L."/>
            <person name="Nguyen N."/>
            <person name="Okwuonu G."/>
            <person name="Ongeri F."/>
            <person name="Pham C."/>
            <person name="Simmons D."/>
            <person name="Wilczek-Boney K."/>
            <person name="Hale W."/>
            <person name="Jakkamsetti A."/>
            <person name="Pham P."/>
            <person name="Ruth R."/>
            <person name="San Lucas F."/>
            <person name="Warren J."/>
            <person name="Zhang J."/>
            <person name="Zhao Z."/>
            <person name="Zhou C."/>
            <person name="Zhu D."/>
            <person name="Lee S."/>
            <person name="Bess C."/>
            <person name="Blankenburg K."/>
            <person name="Forbes L."/>
            <person name="Fu Q."/>
            <person name="Gubbala S."/>
            <person name="Hirani K."/>
            <person name="Jayaseelan J.C."/>
            <person name="Lara F."/>
            <person name="Munidasa M."/>
            <person name="Palculict T."/>
            <person name="Patil S."/>
            <person name="Pu L.-L."/>
            <person name="Saada N."/>
            <person name="Tang L."/>
            <person name="Weissenberger G."/>
            <person name="Zhu Y."/>
            <person name="Hemphill L."/>
            <person name="Shang Y."/>
            <person name="Youmans B."/>
            <person name="Ayvaz T."/>
            <person name="Ross M."/>
            <person name="Santibanez J."/>
            <person name="Aqrawi P."/>
            <person name="Gross S."/>
            <person name="Joshi V."/>
            <person name="Fowler G."/>
            <person name="Nazareth L."/>
            <person name="Reid J."/>
            <person name="Worley K."/>
            <person name="Petrosino J."/>
            <person name="Highlander S."/>
            <person name="Gibbs R."/>
        </authorList>
    </citation>
    <scope>NUCLEOTIDE SEQUENCE [LARGE SCALE GENOMIC DNA]</scope>
    <source>
        <strain evidence="4 5">DSM 10105</strain>
    </source>
</reference>
<dbReference type="GO" id="GO:0006446">
    <property type="term" value="P:regulation of translational initiation"/>
    <property type="evidence" value="ECO:0007669"/>
    <property type="project" value="TreeGrafter"/>
</dbReference>
<accession>E6JZY6</accession>
<keyword evidence="5" id="KW-1185">Reference proteome</keyword>
<dbReference type="eggNOG" id="COG1739">
    <property type="taxonomic scope" value="Bacteria"/>
</dbReference>
<name>E6JZY6_PARDN</name>
<dbReference type="AlphaFoldDB" id="E6JZY6"/>
<dbReference type="Proteomes" id="UP000004946">
    <property type="component" value="Chromosome"/>
</dbReference>
<comment type="caution">
    <text evidence="4">The sequence shown here is derived from an EMBL/GenBank/DDBJ whole genome shotgun (WGS) entry which is preliminary data.</text>
</comment>
<dbReference type="SUPFAM" id="SSF54211">
    <property type="entry name" value="Ribosomal protein S5 domain 2-like"/>
    <property type="match status" value="1"/>
</dbReference>
<dbReference type="Pfam" id="PF01205">
    <property type="entry name" value="Impact_N"/>
    <property type="match status" value="1"/>
</dbReference>
<dbReference type="Pfam" id="PF09186">
    <property type="entry name" value="DUF1949"/>
    <property type="match status" value="1"/>
</dbReference>
<dbReference type="PANTHER" id="PTHR16301:SF20">
    <property type="entry name" value="IMPACT FAMILY MEMBER YIGZ"/>
    <property type="match status" value="1"/>
</dbReference>
<dbReference type="InterPro" id="IPR020568">
    <property type="entry name" value="Ribosomal_Su5_D2-typ_SF"/>
</dbReference>
<dbReference type="SUPFAM" id="SSF54980">
    <property type="entry name" value="EF-G C-terminal domain-like"/>
    <property type="match status" value="1"/>
</dbReference>
<dbReference type="PANTHER" id="PTHR16301">
    <property type="entry name" value="IMPACT-RELATED"/>
    <property type="match status" value="1"/>
</dbReference>
<sequence>MLTVTNPPDHPARGLYQEKKSDFIGLACHVDSLDQCQDLVDRVKGDNPKARHVAWAALVGAEQGRAAERMSDDGEPAGTAGRPILNLLQQSGTSFCLITVTRYFGGILLGAGGLVRAYSAAASAALSAAGKAPLILSQTYLFRLTYPQHDRLRRLLEQAGGKVRSEEFTDRVNLWAQVPLAGKEAFEAAVDSAFQGAVAGQELERTVQVGSGI</sequence>
<dbReference type="Gene3D" id="3.30.70.240">
    <property type="match status" value="1"/>
</dbReference>
<evidence type="ECO:0000259" key="2">
    <source>
        <dbReference type="Pfam" id="PF01205"/>
    </source>
</evidence>
<gene>
    <name evidence="4" type="ORF">HMPREF0620_0233</name>
</gene>
<dbReference type="KEGG" id="pdo:PSDT_1351"/>
<dbReference type="PATRIC" id="fig|864564.6.peg.1480"/>
<dbReference type="InterPro" id="IPR035647">
    <property type="entry name" value="EFG_III/V"/>
</dbReference>
<evidence type="ECO:0000313" key="4">
    <source>
        <dbReference type="EMBL" id="EFT83228.1"/>
    </source>
</evidence>
<dbReference type="EMBL" id="AEON01000001">
    <property type="protein sequence ID" value="EFT83228.1"/>
    <property type="molecule type" value="Genomic_DNA"/>
</dbReference>
<feature type="domain" description="UPF0029" evidence="3">
    <location>
        <begin position="143"/>
        <end position="196"/>
    </location>
</feature>
<dbReference type="InterPro" id="IPR001498">
    <property type="entry name" value="Impact_N"/>
</dbReference>